<dbReference type="eggNOG" id="COG0812">
    <property type="taxonomic scope" value="Bacteria"/>
</dbReference>
<dbReference type="GO" id="GO:0005829">
    <property type="term" value="C:cytosol"/>
    <property type="evidence" value="ECO:0007669"/>
    <property type="project" value="TreeGrafter"/>
</dbReference>
<reference evidence="21" key="1">
    <citation type="submission" date="2011-01" db="EMBL/GenBank/DDBJ databases">
        <authorList>
            <person name="Muzny D."/>
            <person name="Qin X."/>
            <person name="Buhay C."/>
            <person name="Dugan-Rocha S."/>
            <person name="Ding Y."/>
            <person name="Chen G."/>
            <person name="Hawes A."/>
            <person name="Holder M."/>
            <person name="Jhangiani S."/>
            <person name="Johnson A."/>
            <person name="Khan Z."/>
            <person name="Li Z."/>
            <person name="Liu W."/>
            <person name="Liu X."/>
            <person name="Perez L."/>
            <person name="Shen H."/>
            <person name="Wang Q."/>
            <person name="Watt J."/>
            <person name="Xi L."/>
            <person name="Xin Y."/>
            <person name="Zhou J."/>
            <person name="Deng J."/>
            <person name="Jiang H."/>
            <person name="Liu Y."/>
            <person name="Qu J."/>
            <person name="Song X.-Z."/>
            <person name="Zhang L."/>
            <person name="Villasana D."/>
            <person name="Johnson A."/>
            <person name="Liu J."/>
            <person name="Liyanage D."/>
            <person name="Lorensuhewa L."/>
            <person name="Robinson T."/>
            <person name="Song A."/>
            <person name="Song B.-B."/>
            <person name="Dinh H."/>
            <person name="Thornton R."/>
            <person name="Coyle M."/>
            <person name="Francisco L."/>
            <person name="Jackson L."/>
            <person name="Javaid M."/>
            <person name="Korchina V."/>
            <person name="Kovar C."/>
            <person name="Mata R."/>
            <person name="Mathew T."/>
            <person name="Ngo R."/>
            <person name="Nguyen L."/>
            <person name="Nguyen N."/>
            <person name="Okwuonu G."/>
            <person name="Ongeri F."/>
            <person name="Pham C."/>
            <person name="Simmons D."/>
            <person name="Wilczek-Boney K."/>
            <person name="Hale W."/>
            <person name="Jakkamsetti A."/>
            <person name="Pham P."/>
            <person name="Ruth R."/>
            <person name="San Lucas F."/>
            <person name="Warren J."/>
            <person name="Zhang J."/>
            <person name="Zhao Z."/>
            <person name="Zhou C."/>
            <person name="Zhu D."/>
            <person name="Lee S."/>
            <person name="Bess C."/>
            <person name="Blankenburg K."/>
            <person name="Forbes L."/>
            <person name="Fu Q."/>
            <person name="Gubbala S."/>
            <person name="Hirani K."/>
            <person name="Jayaseelan J.C."/>
            <person name="Lara F."/>
            <person name="Munidasa M."/>
            <person name="Palculict T."/>
            <person name="Patil S."/>
            <person name="Pu L.-L."/>
            <person name="Saada N."/>
            <person name="Tang L."/>
            <person name="Weissenberger G."/>
            <person name="Zhu Y."/>
            <person name="Hemphill L."/>
            <person name="Shang Y."/>
            <person name="Youmans B."/>
            <person name="Ayvaz T."/>
            <person name="Ross M."/>
            <person name="Santibanez J."/>
            <person name="Aqrawi P."/>
            <person name="Gross S."/>
            <person name="Joshi V."/>
            <person name="Fowler G."/>
            <person name="Nazareth L."/>
            <person name="Reid J."/>
            <person name="Worley K."/>
            <person name="Petrosino J."/>
            <person name="Highlander S."/>
            <person name="Gibbs R."/>
        </authorList>
    </citation>
    <scope>NUCLEOTIDE SEQUENCE [LARGE SCALE GENOMIC DNA]</scope>
    <source>
        <strain evidence="21">ATCC 33269</strain>
    </source>
</reference>
<evidence type="ECO:0000259" key="20">
    <source>
        <dbReference type="PROSITE" id="PS51387"/>
    </source>
</evidence>
<dbReference type="GO" id="GO:0051301">
    <property type="term" value="P:cell division"/>
    <property type="evidence" value="ECO:0007669"/>
    <property type="project" value="UniProtKB-KW"/>
</dbReference>
<dbReference type="Gene3D" id="3.90.78.10">
    <property type="entry name" value="UDP-N-acetylenolpyruvoylglucosamine reductase, C-terminal domain"/>
    <property type="match status" value="1"/>
</dbReference>
<comment type="function">
    <text evidence="2 19">Cell wall formation.</text>
</comment>
<organism evidence="21 22">
    <name type="scientific">Hoylesella oralis ATCC 33269</name>
    <dbReference type="NCBI Taxonomy" id="873533"/>
    <lineage>
        <taxon>Bacteria</taxon>
        <taxon>Pseudomonadati</taxon>
        <taxon>Bacteroidota</taxon>
        <taxon>Bacteroidia</taxon>
        <taxon>Bacteroidales</taxon>
        <taxon>Prevotellaceae</taxon>
        <taxon>Hoylesella</taxon>
    </lineage>
</organism>
<dbReference type="RefSeq" id="WP_004368238.1">
    <property type="nucleotide sequence ID" value="NZ_GL833116.1"/>
</dbReference>
<dbReference type="GO" id="GO:0071949">
    <property type="term" value="F:FAD binding"/>
    <property type="evidence" value="ECO:0007669"/>
    <property type="project" value="InterPro"/>
</dbReference>
<comment type="similarity">
    <text evidence="19">Belongs to the MurB family.</text>
</comment>
<dbReference type="InterPro" id="IPR006094">
    <property type="entry name" value="Oxid_FAD_bind_N"/>
</dbReference>
<comment type="pathway">
    <text evidence="4 19">Cell wall biogenesis; peptidoglycan biosynthesis.</text>
</comment>
<dbReference type="Gene3D" id="3.30.43.10">
    <property type="entry name" value="Uridine Diphospho-n-acetylenolpyruvylglucosamine Reductase, domain 2"/>
    <property type="match status" value="1"/>
</dbReference>
<feature type="domain" description="FAD-binding PCMH-type" evidence="20">
    <location>
        <begin position="17"/>
        <end position="187"/>
    </location>
</feature>
<keyword evidence="22" id="KW-1185">Reference proteome</keyword>
<dbReference type="InterPro" id="IPR016166">
    <property type="entry name" value="FAD-bd_PCMH"/>
</dbReference>
<dbReference type="Proteomes" id="UP000005580">
    <property type="component" value="Unassembled WGS sequence"/>
</dbReference>
<dbReference type="InterPro" id="IPR003170">
    <property type="entry name" value="MurB"/>
</dbReference>
<dbReference type="EMBL" id="AEPE02000003">
    <property type="protein sequence ID" value="EFZ37555.1"/>
    <property type="molecule type" value="Genomic_DNA"/>
</dbReference>
<evidence type="ECO:0000256" key="7">
    <source>
        <dbReference type="ARBA" id="ARBA00022490"/>
    </source>
</evidence>
<gene>
    <name evidence="19 21" type="primary">murB</name>
    <name evidence="21" type="ORF">HMPREF0663_11013</name>
</gene>
<dbReference type="InterPro" id="IPR036318">
    <property type="entry name" value="FAD-bd_PCMH-like_sf"/>
</dbReference>
<evidence type="ECO:0000256" key="8">
    <source>
        <dbReference type="ARBA" id="ARBA00022618"/>
    </source>
</evidence>
<dbReference type="Pfam" id="PF01565">
    <property type="entry name" value="FAD_binding_4"/>
    <property type="match status" value="1"/>
</dbReference>
<dbReference type="InterPro" id="IPR016167">
    <property type="entry name" value="FAD-bd_PCMH_sub1"/>
</dbReference>
<name>E7RPB2_9BACT</name>
<evidence type="ECO:0000256" key="14">
    <source>
        <dbReference type="ARBA" id="ARBA00023002"/>
    </source>
</evidence>
<evidence type="ECO:0000256" key="4">
    <source>
        <dbReference type="ARBA" id="ARBA00004752"/>
    </source>
</evidence>
<keyword evidence="14 19" id="KW-0560">Oxidoreductase</keyword>
<evidence type="ECO:0000256" key="2">
    <source>
        <dbReference type="ARBA" id="ARBA00003921"/>
    </source>
</evidence>
<dbReference type="PANTHER" id="PTHR21071">
    <property type="entry name" value="UDP-N-ACETYLENOLPYRUVOYLGLUCOSAMINE REDUCTASE"/>
    <property type="match status" value="1"/>
</dbReference>
<dbReference type="Gene3D" id="3.30.465.10">
    <property type="match status" value="1"/>
</dbReference>
<comment type="catalytic activity">
    <reaction evidence="18 19">
        <text>UDP-N-acetyl-alpha-D-muramate + NADP(+) = UDP-N-acetyl-3-O-(1-carboxyvinyl)-alpha-D-glucosamine + NADPH + H(+)</text>
        <dbReference type="Rhea" id="RHEA:12248"/>
        <dbReference type="ChEBI" id="CHEBI:15378"/>
        <dbReference type="ChEBI" id="CHEBI:57783"/>
        <dbReference type="ChEBI" id="CHEBI:58349"/>
        <dbReference type="ChEBI" id="CHEBI:68483"/>
        <dbReference type="ChEBI" id="CHEBI:70757"/>
        <dbReference type="EC" id="1.3.1.98"/>
    </reaction>
</comment>
<sequence>MKDVRNYDLLRHNTFGIAAKCSRFVEFSTVEELQDVLRRLTDDDMPLLLLGGGSNLLLTGDYHGTVLHSAIMGHEAVEKGDDVMLKCGSGETWDDIVALCVARGWYGTENLSFIPGEVGASAVQNIGAYGAEVKDIITSVEAVEIATQRPVSFTNAQCEYAYRQSKFKGEWRDKYVITYVTYRLSKTFKPRLDYGNIRSCLAEQQIASPTPQQLRDTIIRIRREKLPDPALEGNAGSFFMNPIVGKDKFDEIAGHYPEVPHYTVDAEHEKIPAGWMIDKCGWKGRSLGAAGVHDKQALVLVNRGGATGEDIVKLCHKIQKDVYDRFGIAIHPEVNIK</sequence>
<comment type="caution">
    <text evidence="21">The sequence shown here is derived from an EMBL/GenBank/DDBJ whole genome shotgun (WGS) entry which is preliminary data.</text>
</comment>
<dbReference type="GO" id="GO:0071555">
    <property type="term" value="P:cell wall organization"/>
    <property type="evidence" value="ECO:0007669"/>
    <property type="project" value="UniProtKB-KW"/>
</dbReference>
<evidence type="ECO:0000313" key="22">
    <source>
        <dbReference type="Proteomes" id="UP000005580"/>
    </source>
</evidence>
<evidence type="ECO:0000256" key="11">
    <source>
        <dbReference type="ARBA" id="ARBA00022857"/>
    </source>
</evidence>
<keyword evidence="13 19" id="KW-0573">Peptidoglycan synthesis</keyword>
<dbReference type="SUPFAM" id="SSF56176">
    <property type="entry name" value="FAD-binding/transporter-associated domain-like"/>
    <property type="match status" value="1"/>
</dbReference>
<dbReference type="InterPro" id="IPR016169">
    <property type="entry name" value="FAD-bd_PCMH_sub2"/>
</dbReference>
<dbReference type="PROSITE" id="PS51387">
    <property type="entry name" value="FAD_PCMH"/>
    <property type="match status" value="1"/>
</dbReference>
<dbReference type="NCBIfam" id="NF000755">
    <property type="entry name" value="PRK00046.1"/>
    <property type="match status" value="1"/>
</dbReference>
<dbReference type="STRING" id="28134.SAMN05444288_1839"/>
<dbReference type="GO" id="GO:0009252">
    <property type="term" value="P:peptidoglycan biosynthetic process"/>
    <property type="evidence" value="ECO:0007669"/>
    <property type="project" value="UniProtKB-UniRule"/>
</dbReference>
<evidence type="ECO:0000256" key="17">
    <source>
        <dbReference type="ARBA" id="ARBA00031026"/>
    </source>
</evidence>
<evidence type="ECO:0000256" key="16">
    <source>
        <dbReference type="ARBA" id="ARBA00023316"/>
    </source>
</evidence>
<dbReference type="InterPro" id="IPR036635">
    <property type="entry name" value="MurB_C_sf"/>
</dbReference>
<dbReference type="NCBIfam" id="NF010478">
    <property type="entry name" value="PRK13903.1"/>
    <property type="match status" value="1"/>
</dbReference>
<evidence type="ECO:0000313" key="21">
    <source>
        <dbReference type="EMBL" id="EFZ37555.1"/>
    </source>
</evidence>
<keyword evidence="7 19" id="KW-0963">Cytoplasm</keyword>
<keyword evidence="9 19" id="KW-0285">Flavoprotein</keyword>
<keyword evidence="15 19" id="KW-0131">Cell cycle</keyword>
<evidence type="ECO:0000256" key="5">
    <source>
        <dbReference type="ARBA" id="ARBA00012518"/>
    </source>
</evidence>
<keyword evidence="11 19" id="KW-0521">NADP</keyword>
<comment type="subcellular location">
    <subcellularLocation>
        <location evidence="3 19">Cytoplasm</location>
    </subcellularLocation>
</comment>
<dbReference type="UniPathway" id="UPA00219"/>
<keyword evidence="8 19" id="KW-0132">Cell division</keyword>
<dbReference type="AlphaFoldDB" id="E7RPB2"/>
<dbReference type="HOGENOM" id="CLU_035304_0_0_10"/>
<evidence type="ECO:0000256" key="6">
    <source>
        <dbReference type="ARBA" id="ARBA00015188"/>
    </source>
</evidence>
<evidence type="ECO:0000256" key="1">
    <source>
        <dbReference type="ARBA" id="ARBA00001974"/>
    </source>
</evidence>
<evidence type="ECO:0000256" key="3">
    <source>
        <dbReference type="ARBA" id="ARBA00004496"/>
    </source>
</evidence>
<feature type="active site" evidence="19">
    <location>
        <position position="333"/>
    </location>
</feature>
<comment type="cofactor">
    <cofactor evidence="1 19">
        <name>FAD</name>
        <dbReference type="ChEBI" id="CHEBI:57692"/>
    </cofactor>
</comment>
<keyword evidence="10 19" id="KW-0274">FAD</keyword>
<dbReference type="NCBIfam" id="TIGR00179">
    <property type="entry name" value="murB"/>
    <property type="match status" value="1"/>
</dbReference>
<feature type="active site" evidence="19">
    <location>
        <position position="163"/>
    </location>
</feature>
<dbReference type="Pfam" id="PF02873">
    <property type="entry name" value="MurB_C"/>
    <property type="match status" value="1"/>
</dbReference>
<dbReference type="SUPFAM" id="SSF56194">
    <property type="entry name" value="Uridine diphospho-N-Acetylenolpyruvylglucosamine reductase, MurB, C-terminal domain"/>
    <property type="match status" value="1"/>
</dbReference>
<evidence type="ECO:0000256" key="19">
    <source>
        <dbReference type="HAMAP-Rule" id="MF_00037"/>
    </source>
</evidence>
<dbReference type="EC" id="1.3.1.98" evidence="5 19"/>
<keyword evidence="16 19" id="KW-0961">Cell wall biogenesis/degradation</keyword>
<proteinExistence type="inferred from homology"/>
<keyword evidence="12 19" id="KW-0133">Cell shape</keyword>
<evidence type="ECO:0000256" key="12">
    <source>
        <dbReference type="ARBA" id="ARBA00022960"/>
    </source>
</evidence>
<accession>E7RPB2</accession>
<dbReference type="HAMAP" id="MF_00037">
    <property type="entry name" value="MurB"/>
    <property type="match status" value="1"/>
</dbReference>
<dbReference type="GO" id="GO:0008360">
    <property type="term" value="P:regulation of cell shape"/>
    <property type="evidence" value="ECO:0007669"/>
    <property type="project" value="UniProtKB-KW"/>
</dbReference>
<dbReference type="InterPro" id="IPR011601">
    <property type="entry name" value="MurB_C"/>
</dbReference>
<evidence type="ECO:0000256" key="10">
    <source>
        <dbReference type="ARBA" id="ARBA00022827"/>
    </source>
</evidence>
<dbReference type="GO" id="GO:0008762">
    <property type="term" value="F:UDP-N-acetylmuramate dehydrogenase activity"/>
    <property type="evidence" value="ECO:0007669"/>
    <property type="project" value="UniProtKB-UniRule"/>
</dbReference>
<evidence type="ECO:0000256" key="18">
    <source>
        <dbReference type="ARBA" id="ARBA00048914"/>
    </source>
</evidence>
<dbReference type="PANTHER" id="PTHR21071:SF4">
    <property type="entry name" value="UDP-N-ACETYLENOLPYRUVOYLGLUCOSAMINE REDUCTASE"/>
    <property type="match status" value="1"/>
</dbReference>
<evidence type="ECO:0000256" key="15">
    <source>
        <dbReference type="ARBA" id="ARBA00023306"/>
    </source>
</evidence>
<evidence type="ECO:0000256" key="9">
    <source>
        <dbReference type="ARBA" id="ARBA00022630"/>
    </source>
</evidence>
<feature type="active site" description="Proton donor" evidence="19">
    <location>
        <position position="237"/>
    </location>
</feature>
<protein>
    <recommendedName>
        <fullName evidence="6 19">UDP-N-acetylenolpyruvoylglucosamine reductase</fullName>
        <ecNumber evidence="5 19">1.3.1.98</ecNumber>
    </recommendedName>
    <alternativeName>
        <fullName evidence="17 19">UDP-N-acetylmuramate dehydrogenase</fullName>
    </alternativeName>
</protein>
<evidence type="ECO:0000256" key="13">
    <source>
        <dbReference type="ARBA" id="ARBA00022984"/>
    </source>
</evidence>